<organism evidence="2">
    <name type="scientific">Tanacetum cinerariifolium</name>
    <name type="common">Dalmatian daisy</name>
    <name type="synonym">Chrysanthemum cinerariifolium</name>
    <dbReference type="NCBI Taxonomy" id="118510"/>
    <lineage>
        <taxon>Eukaryota</taxon>
        <taxon>Viridiplantae</taxon>
        <taxon>Streptophyta</taxon>
        <taxon>Embryophyta</taxon>
        <taxon>Tracheophyta</taxon>
        <taxon>Spermatophyta</taxon>
        <taxon>Magnoliopsida</taxon>
        <taxon>eudicotyledons</taxon>
        <taxon>Gunneridae</taxon>
        <taxon>Pentapetalae</taxon>
        <taxon>asterids</taxon>
        <taxon>campanulids</taxon>
        <taxon>Asterales</taxon>
        <taxon>Asteraceae</taxon>
        <taxon>Asteroideae</taxon>
        <taxon>Anthemideae</taxon>
        <taxon>Anthemidinae</taxon>
        <taxon>Tanacetum</taxon>
    </lineage>
</organism>
<dbReference type="InterPro" id="IPR025724">
    <property type="entry name" value="GAG-pre-integrase_dom"/>
</dbReference>
<comment type="caution">
    <text evidence="2">The sequence shown here is derived from an EMBL/GenBank/DDBJ whole genome shotgun (WGS) entry which is preliminary data.</text>
</comment>
<dbReference type="InterPro" id="IPR039537">
    <property type="entry name" value="Retrotran_Ty1/copia-like"/>
</dbReference>
<dbReference type="EMBL" id="BKCJ010000102">
    <property type="protein sequence ID" value="GEU29804.1"/>
    <property type="molecule type" value="Genomic_DNA"/>
</dbReference>
<accession>A0A699GJ54</accession>
<evidence type="ECO:0000313" key="2">
    <source>
        <dbReference type="EMBL" id="GEU29804.1"/>
    </source>
</evidence>
<dbReference type="InterPro" id="IPR036397">
    <property type="entry name" value="RNaseH_sf"/>
</dbReference>
<reference evidence="2" key="1">
    <citation type="journal article" date="2019" name="Sci. Rep.">
        <title>Draft genome of Tanacetum cinerariifolium, the natural source of mosquito coil.</title>
        <authorList>
            <person name="Yamashiro T."/>
            <person name="Shiraishi A."/>
            <person name="Satake H."/>
            <person name="Nakayama K."/>
        </authorList>
    </citation>
    <scope>NUCLEOTIDE SEQUENCE</scope>
</reference>
<protein>
    <recommendedName>
        <fullName evidence="1">Integrase catalytic domain-containing protein</fullName>
    </recommendedName>
</protein>
<dbReference type="InterPro" id="IPR001584">
    <property type="entry name" value="Integrase_cat-core"/>
</dbReference>
<dbReference type="InterPro" id="IPR012337">
    <property type="entry name" value="RNaseH-like_sf"/>
</dbReference>
<dbReference type="PANTHER" id="PTHR42648:SF21">
    <property type="entry name" value="CYSTEINE-RICH RLK (RECEPTOR-LIKE PROTEIN KINASE) 8"/>
    <property type="match status" value="1"/>
</dbReference>
<dbReference type="GO" id="GO:0015074">
    <property type="term" value="P:DNA integration"/>
    <property type="evidence" value="ECO:0007669"/>
    <property type="project" value="InterPro"/>
</dbReference>
<proteinExistence type="predicted"/>
<dbReference type="SUPFAM" id="SSF53098">
    <property type="entry name" value="Ribonuclease H-like"/>
    <property type="match status" value="1"/>
</dbReference>
<dbReference type="GO" id="GO:0003676">
    <property type="term" value="F:nucleic acid binding"/>
    <property type="evidence" value="ECO:0007669"/>
    <property type="project" value="InterPro"/>
</dbReference>
<dbReference type="Gene3D" id="3.30.420.10">
    <property type="entry name" value="Ribonuclease H-like superfamily/Ribonuclease H"/>
    <property type="match status" value="1"/>
</dbReference>
<sequence>MTHRSSIRLKKVPIKFNDIIHELSNKDMSIMDMLDDNTLHAGENDKVQVGDNDASFEMSNGGDRAEFNTIITSLKALDEGYSSKNYVRKFLRALHPKWRAKVKVIEEPKDLTSLSLDELIGNLKVHEMIIQKDSEIVKAKVERKSLSLKARKESSNEECSNSRNEDEEYVMAVEVLGRKVGNKPKEQICLATINENSALWHRRLGHANMRHIQSLTSKELVRNLPKLNLDKHFYDTCKIRKQAHSSHKAKNIVSITRCIELLHMKLFGPFAVRSYRENRYTLVIVNYYSGYTWTRFLKDKIEAFDQIEIFSKKIQNQLGCTTVSIRTDYGREFDNEVQFGEFCNANGITHNISAPRTPQSNGVVERKNRTLPELSRTIAILGKTPYELLRGVKYTLEYFRVFGSKCFILNTKDYLTKFDSKSYEDETPPPSKTSPLVDDDLDEEEAIKVNEKKNLEKNIEDETLEIDEVFNTKESKNHPLENFIGNLNQRTLRPRTQEEKEKTNVPADKERYVEVRNGRNTNGNGGNFNGKHGYQGSKINARNNNVKFMFRPKILTGPVNKGKQVNSDNQKGSEIVRKSNEELMIDRRLIVDEFVKSKLQPFISDTKDWSYDMINYFKYTWEALKRRMNEKCNEEDVMENTDVVQSIIANKISKQFILCLVETIPDKIKFYVNFVYASNNRIERREVRNYLVMDKRICGNHPWVIIGDIIQYKLSKEDAEAMIVEAFDKKIKKAMFDIDSSKVSGPDGYTLFFQKA</sequence>
<dbReference type="Pfam" id="PF13976">
    <property type="entry name" value="gag_pre-integrs"/>
    <property type="match status" value="1"/>
</dbReference>
<evidence type="ECO:0000259" key="1">
    <source>
        <dbReference type="PROSITE" id="PS50994"/>
    </source>
</evidence>
<feature type="domain" description="Integrase catalytic" evidence="1">
    <location>
        <begin position="253"/>
        <end position="436"/>
    </location>
</feature>
<name>A0A699GJ54_TANCI</name>
<dbReference type="PROSITE" id="PS50994">
    <property type="entry name" value="INTEGRASE"/>
    <property type="match status" value="1"/>
</dbReference>
<dbReference type="PANTHER" id="PTHR42648">
    <property type="entry name" value="TRANSPOSASE, PUTATIVE-RELATED"/>
    <property type="match status" value="1"/>
</dbReference>
<gene>
    <name evidence="2" type="ORF">Tci_001782</name>
</gene>
<dbReference type="AlphaFoldDB" id="A0A699GJ54"/>